<evidence type="ECO:0000259" key="1">
    <source>
        <dbReference type="Pfam" id="PF00188"/>
    </source>
</evidence>
<feature type="domain" description="CAP-associated" evidence="2">
    <location>
        <begin position="47"/>
        <end position="179"/>
    </location>
</feature>
<dbReference type="InterPro" id="IPR029410">
    <property type="entry name" value="CAP_assoc"/>
</dbReference>
<keyword evidence="3" id="KW-0378">Hydrolase</keyword>
<dbReference type="GO" id="GO:0006508">
    <property type="term" value="P:proteolysis"/>
    <property type="evidence" value="ECO:0007669"/>
    <property type="project" value="UniProtKB-KW"/>
</dbReference>
<dbReference type="Gene3D" id="3.40.33.10">
    <property type="entry name" value="CAP"/>
    <property type="match status" value="1"/>
</dbReference>
<evidence type="ECO:0000259" key="2">
    <source>
        <dbReference type="Pfam" id="PF14504"/>
    </source>
</evidence>
<dbReference type="Pfam" id="PF00188">
    <property type="entry name" value="CAP"/>
    <property type="match status" value="1"/>
</dbReference>
<sequence>MLSVGGGYYVDRDARVNYETPSKTKLGQLECKKTAIAESKTPVELTDSRTSIIDKLGTEKRISANEYGTSWYTYQKAYRNFYMISYVNGKIGALYTMDSGFQIGNVKVGMARDSIKAALGNPVEGILKGDISYSTRNDSEQETFYRNGFYITVFYDIHNYGKVTALQVVSSDVENRKAGFYGPSSTSLQQAFELQLFDLVNAERVRKGLPALAWSEKARASSRSHSLDMAANNFFSHTNLRGQDPFERMRASGIVYQAAGENIAMGYASSILAHEGLMNSLGHRKNILSGSYSYLGTGVQFQAGTMRPYYTQNFYKPY</sequence>
<dbReference type="PANTHER" id="PTHR31157:SF1">
    <property type="entry name" value="SCP DOMAIN-CONTAINING PROTEIN"/>
    <property type="match status" value="1"/>
</dbReference>
<dbReference type="Pfam" id="PF14504">
    <property type="entry name" value="CAP_assoc_N"/>
    <property type="match status" value="1"/>
</dbReference>
<keyword evidence="4" id="KW-1185">Reference proteome</keyword>
<proteinExistence type="predicted"/>
<dbReference type="CDD" id="cd05379">
    <property type="entry name" value="CAP_bacterial"/>
    <property type="match status" value="1"/>
</dbReference>
<dbReference type="OrthoDB" id="9783944at2"/>
<dbReference type="Proteomes" id="UP000257144">
    <property type="component" value="Unassembled WGS sequence"/>
</dbReference>
<dbReference type="AlphaFoldDB" id="A0A3D8GUC8"/>
<dbReference type="GO" id="GO:0008233">
    <property type="term" value="F:peptidase activity"/>
    <property type="evidence" value="ECO:0007669"/>
    <property type="project" value="UniProtKB-KW"/>
</dbReference>
<keyword evidence="3" id="KW-0645">Protease</keyword>
<dbReference type="InterPro" id="IPR035940">
    <property type="entry name" value="CAP_sf"/>
</dbReference>
<feature type="domain" description="SCP" evidence="1">
    <location>
        <begin position="197"/>
        <end position="314"/>
    </location>
</feature>
<name>A0A3D8GUC8_9BACI</name>
<comment type="caution">
    <text evidence="3">The sequence shown here is derived from an EMBL/GenBank/DDBJ whole genome shotgun (WGS) entry which is preliminary data.</text>
</comment>
<protein>
    <submittedName>
        <fullName evidence="3">Serine protease</fullName>
    </submittedName>
</protein>
<dbReference type="SUPFAM" id="SSF55797">
    <property type="entry name" value="PR-1-like"/>
    <property type="match status" value="1"/>
</dbReference>
<reference evidence="3 4" key="1">
    <citation type="submission" date="2018-07" db="EMBL/GenBank/DDBJ databases">
        <title>Bacillus sp. YLB-04 draft genome sequence.</title>
        <authorList>
            <person name="Yu L."/>
            <person name="Tang X."/>
        </authorList>
    </citation>
    <scope>NUCLEOTIDE SEQUENCE [LARGE SCALE GENOMIC DNA]</scope>
    <source>
        <strain evidence="3 4">YLB-04</strain>
    </source>
</reference>
<dbReference type="EMBL" id="QNQT01000002">
    <property type="protein sequence ID" value="RDU37962.1"/>
    <property type="molecule type" value="Genomic_DNA"/>
</dbReference>
<dbReference type="InterPro" id="IPR014044">
    <property type="entry name" value="CAP_dom"/>
</dbReference>
<accession>A0A3D8GUC8</accession>
<organism evidence="3 4">
    <name type="scientific">Neobacillus piezotolerans</name>
    <dbReference type="NCBI Taxonomy" id="2259171"/>
    <lineage>
        <taxon>Bacteria</taxon>
        <taxon>Bacillati</taxon>
        <taxon>Bacillota</taxon>
        <taxon>Bacilli</taxon>
        <taxon>Bacillales</taxon>
        <taxon>Bacillaceae</taxon>
        <taxon>Neobacillus</taxon>
    </lineage>
</organism>
<gene>
    <name evidence="3" type="ORF">DRW41_06910</name>
</gene>
<evidence type="ECO:0000313" key="3">
    <source>
        <dbReference type="EMBL" id="RDU37962.1"/>
    </source>
</evidence>
<dbReference type="PANTHER" id="PTHR31157">
    <property type="entry name" value="SCP DOMAIN-CONTAINING PROTEIN"/>
    <property type="match status" value="1"/>
</dbReference>
<evidence type="ECO:0000313" key="4">
    <source>
        <dbReference type="Proteomes" id="UP000257144"/>
    </source>
</evidence>